<comment type="subcellular location">
    <subcellularLocation>
        <location evidence="1">Cell envelope</location>
    </subcellularLocation>
</comment>
<evidence type="ECO:0000259" key="6">
    <source>
        <dbReference type="Pfam" id="PF00496"/>
    </source>
</evidence>
<dbReference type="Gene3D" id="3.40.190.10">
    <property type="entry name" value="Periplasmic binding protein-like II"/>
    <property type="match status" value="1"/>
</dbReference>
<dbReference type="EMBL" id="BAAAOG010000003">
    <property type="protein sequence ID" value="GAA1958819.1"/>
    <property type="molecule type" value="Genomic_DNA"/>
</dbReference>
<gene>
    <name evidence="7" type="ORF">GCM10009776_21520</name>
</gene>
<feature type="domain" description="Solute-binding protein family 5" evidence="6">
    <location>
        <begin position="97"/>
        <end position="493"/>
    </location>
</feature>
<dbReference type="InterPro" id="IPR030678">
    <property type="entry name" value="Peptide/Ni-bd"/>
</dbReference>
<dbReference type="RefSeq" id="WP_344094400.1">
    <property type="nucleotide sequence ID" value="NZ_BAAAOG010000003.1"/>
</dbReference>
<dbReference type="PIRSF" id="PIRSF002741">
    <property type="entry name" value="MppA"/>
    <property type="match status" value="1"/>
</dbReference>
<comment type="caution">
    <text evidence="7">The sequence shown here is derived from an EMBL/GenBank/DDBJ whole genome shotgun (WGS) entry which is preliminary data.</text>
</comment>
<dbReference type="CDD" id="cd08501">
    <property type="entry name" value="PBP2_Lpqw"/>
    <property type="match status" value="1"/>
</dbReference>
<dbReference type="SUPFAM" id="SSF53850">
    <property type="entry name" value="Periplasmic binding protein-like II"/>
    <property type="match status" value="1"/>
</dbReference>
<evidence type="ECO:0000256" key="3">
    <source>
        <dbReference type="ARBA" id="ARBA00022448"/>
    </source>
</evidence>
<protein>
    <submittedName>
        <fullName evidence="7">ABC transporter family substrate-binding protein</fullName>
    </submittedName>
</protein>
<evidence type="ECO:0000256" key="1">
    <source>
        <dbReference type="ARBA" id="ARBA00004196"/>
    </source>
</evidence>
<feature type="signal peptide" evidence="5">
    <location>
        <begin position="1"/>
        <end position="22"/>
    </location>
</feature>
<dbReference type="PROSITE" id="PS51257">
    <property type="entry name" value="PROKAR_LIPOPROTEIN"/>
    <property type="match status" value="1"/>
</dbReference>
<dbReference type="Pfam" id="PF00496">
    <property type="entry name" value="SBP_bac_5"/>
    <property type="match status" value="1"/>
</dbReference>
<evidence type="ECO:0000313" key="8">
    <source>
        <dbReference type="Proteomes" id="UP001499933"/>
    </source>
</evidence>
<feature type="chain" id="PRO_5045202639" evidence="5">
    <location>
        <begin position="23"/>
        <end position="592"/>
    </location>
</feature>
<accession>A0ABP5C9R5</accession>
<dbReference type="PANTHER" id="PTHR30290">
    <property type="entry name" value="PERIPLASMIC BINDING COMPONENT OF ABC TRANSPORTER"/>
    <property type="match status" value="1"/>
</dbReference>
<dbReference type="Gene3D" id="3.90.76.10">
    <property type="entry name" value="Dipeptide-binding Protein, Domain 1"/>
    <property type="match status" value="1"/>
</dbReference>
<organism evidence="7 8">
    <name type="scientific">Microbacterium deminutum</name>
    <dbReference type="NCBI Taxonomy" id="344164"/>
    <lineage>
        <taxon>Bacteria</taxon>
        <taxon>Bacillati</taxon>
        <taxon>Actinomycetota</taxon>
        <taxon>Actinomycetes</taxon>
        <taxon>Micrococcales</taxon>
        <taxon>Microbacteriaceae</taxon>
        <taxon>Microbacterium</taxon>
    </lineage>
</organism>
<evidence type="ECO:0000256" key="5">
    <source>
        <dbReference type="SAM" id="SignalP"/>
    </source>
</evidence>
<comment type="similarity">
    <text evidence="2">Belongs to the bacterial solute-binding protein 5 family.</text>
</comment>
<evidence type="ECO:0000256" key="4">
    <source>
        <dbReference type="ARBA" id="ARBA00022729"/>
    </source>
</evidence>
<dbReference type="InterPro" id="IPR039424">
    <property type="entry name" value="SBP_5"/>
</dbReference>
<evidence type="ECO:0000256" key="2">
    <source>
        <dbReference type="ARBA" id="ARBA00005695"/>
    </source>
</evidence>
<dbReference type="InterPro" id="IPR000914">
    <property type="entry name" value="SBP_5_dom"/>
</dbReference>
<reference evidence="8" key="1">
    <citation type="journal article" date="2019" name="Int. J. Syst. Evol. Microbiol.">
        <title>The Global Catalogue of Microorganisms (GCM) 10K type strain sequencing project: providing services to taxonomists for standard genome sequencing and annotation.</title>
        <authorList>
            <consortium name="The Broad Institute Genomics Platform"/>
            <consortium name="The Broad Institute Genome Sequencing Center for Infectious Disease"/>
            <person name="Wu L."/>
            <person name="Ma J."/>
        </authorList>
    </citation>
    <scope>NUCLEOTIDE SEQUENCE [LARGE SCALE GENOMIC DNA]</scope>
    <source>
        <strain evidence="8">JCM 14901</strain>
    </source>
</reference>
<dbReference type="Proteomes" id="UP001499933">
    <property type="component" value="Unassembled WGS sequence"/>
</dbReference>
<dbReference type="Gene3D" id="3.10.105.10">
    <property type="entry name" value="Dipeptide-binding Protein, Domain 3"/>
    <property type="match status" value="1"/>
</dbReference>
<dbReference type="PANTHER" id="PTHR30290:SF10">
    <property type="entry name" value="PERIPLASMIC OLIGOPEPTIDE-BINDING PROTEIN-RELATED"/>
    <property type="match status" value="1"/>
</dbReference>
<proteinExistence type="inferred from homology"/>
<keyword evidence="8" id="KW-1185">Reference proteome</keyword>
<sequence length="592" mass="63416">MKKSRVGALVAVAAAAALVLSACSGSTGGGGGGDTIAKGTSVTVAQNSSFSSYNSSSGNGNSTYNSNITYMTGTGLGFNYYDSTPKLLKNTKFGTYEKVSDDPLTIKYTVNKGVKWSDGVQVGAADLLLAWADGNSKYNDTKGVNFASASSGTTDLITETPKISDDGRTLTVVYSKPYIDWELNLAVQPIAAHAAYTAAFPNVTGDKANDAFVKAIQDDDTATLTKVAAAWSTGFDWTDMPKDKNLYLSFGPYIVSAAKKDQYITLSANKDYNWGPMPHLEKITFRFIQDPTAQVQALQNGEIQVIYGQATSDTVAALKGLKDVTTSTDSAATYEHVDPTINNGGPFDPKTYGGDAAKAQKVREAFLLTIPRDQIITNLIQPIQPDAKPMNSLVFLPGADGYDASVAQNGSDVYAKTDIEKAKSLLAEAGVTTPVDVRFMYGKSNTRRASEFALIQASAKQAGFNVIDKGDDNWSSLLGNGSYDAILFAWSFPSLAVLGAQSQLITGGGNNFNGYSSKLVDDTYNSVQSNFDATQQKADLATIDKQLWTDAYSLPIFQFPDVTAHSNSVTGVKYSPLVPNVFWNFFDWELKK</sequence>
<keyword evidence="4 5" id="KW-0732">Signal</keyword>
<evidence type="ECO:0000313" key="7">
    <source>
        <dbReference type="EMBL" id="GAA1958819.1"/>
    </source>
</evidence>
<keyword evidence="3" id="KW-0813">Transport</keyword>
<name>A0ABP5C9R5_9MICO</name>